<accession>N9U9P0</accession>
<name>N9U9P0_9BACT</name>
<dbReference type="EMBL" id="AMWK01000015">
    <property type="protein sequence ID" value="ENY53643.1"/>
    <property type="molecule type" value="Genomic_DNA"/>
</dbReference>
<dbReference type="RefSeq" id="WP_002882013.1">
    <property type="nucleotide sequence ID" value="NZ_AMWK01000015.1"/>
</dbReference>
<protein>
    <recommendedName>
        <fullName evidence="2">TNase-like domain-containing protein</fullName>
    </recommendedName>
</protein>
<dbReference type="PROSITE" id="PS51257">
    <property type="entry name" value="PROKAR_LIPOPROTEIN"/>
    <property type="match status" value="1"/>
</dbReference>
<dbReference type="AlphaFoldDB" id="N9U9P0"/>
<dbReference type="InterPro" id="IPR035437">
    <property type="entry name" value="SNase_OB-fold_sf"/>
</dbReference>
<dbReference type="InterPro" id="IPR016071">
    <property type="entry name" value="Staphylococal_nuclease_OB-fold"/>
</dbReference>
<feature type="signal peptide" evidence="1">
    <location>
        <begin position="1"/>
        <end position="19"/>
    </location>
</feature>
<dbReference type="PATRIC" id="fig|1188234.3.peg.561"/>
<evidence type="ECO:0000313" key="3">
    <source>
        <dbReference type="EMBL" id="ENY53643.1"/>
    </source>
</evidence>
<sequence length="322" mass="37300">MKKKLSLFLTMPILFTPMAAISCSNTEFENLKLNETFFGVEDYNKVGEIFNQKFTRTEIVNRETREEKKVTKSLWENFNAVEAKVTRVVDGDTIWFSVVKGNIGNISDTQKEVFKPNTELRIRVPLTDTLEEYGDASEREKGLAAYDSAFARSLLPIGTTVRLISDNWASGSYDRKVAYIFFGENFEKQFDIEMLANGYTMLRISESDFKSFVTDYNEEIKPVISSYLAYYAAKAFNDGYTKKRGFYRTEGHKVTINGKEETLKFKNPQQFSEVFDAHGSALISDAYRFLYPFNIEKQHRKLYNNPQNNIYEFLKTKQVVKK</sequence>
<evidence type="ECO:0000259" key="2">
    <source>
        <dbReference type="SMART" id="SM00318"/>
    </source>
</evidence>
<comment type="caution">
    <text evidence="3">The sequence shown here is derived from an EMBL/GenBank/DDBJ whole genome shotgun (WGS) entry which is preliminary data.</text>
</comment>
<proteinExistence type="predicted"/>
<organism evidence="3 4">
    <name type="scientific">Metamycoplasma alkalescens 14918</name>
    <dbReference type="NCBI Taxonomy" id="1188234"/>
    <lineage>
        <taxon>Bacteria</taxon>
        <taxon>Bacillati</taxon>
        <taxon>Mycoplasmatota</taxon>
        <taxon>Mycoplasmoidales</taxon>
        <taxon>Metamycoplasmataceae</taxon>
        <taxon>Metamycoplasma</taxon>
    </lineage>
</organism>
<gene>
    <name evidence="3" type="ORF">MALK_5850</name>
</gene>
<dbReference type="OrthoDB" id="395390at2"/>
<dbReference type="SUPFAM" id="SSF50199">
    <property type="entry name" value="Staphylococcal nuclease"/>
    <property type="match status" value="1"/>
</dbReference>
<evidence type="ECO:0000313" key="4">
    <source>
        <dbReference type="Proteomes" id="UP000013137"/>
    </source>
</evidence>
<keyword evidence="4" id="KW-1185">Reference proteome</keyword>
<reference evidence="3 4" key="1">
    <citation type="journal article" date="2013" name="Genome Announc.">
        <title>Draft Genome Sequences of Mycoplasma alkalescens, Mycoplasma arginini, and Mycoplasma bovigenitalium, Three Species with Equivocal Pathogenic Status for Cattle.</title>
        <authorList>
            <person name="Manso-Silvan L."/>
            <person name="Tardy F."/>
            <person name="Baranowski E."/>
            <person name="Barre A."/>
            <person name="Blanchard A."/>
            <person name="Breton M."/>
            <person name="Couture C."/>
            <person name="Citti C."/>
            <person name="Dordet-Frisoni E."/>
            <person name="Dupuy V."/>
            <person name="Gaurivaud P."/>
            <person name="Jacob D."/>
            <person name="Lemaitre C."/>
            <person name="Nikolski M."/>
            <person name="Nouvel L.X."/>
            <person name="Poumarat F."/>
            <person name="Thebault P."/>
            <person name="Theil S."/>
            <person name="Thiaucourt F."/>
            <person name="Sirand-Pugnet P."/>
        </authorList>
    </citation>
    <scope>NUCLEOTIDE SEQUENCE [LARGE SCALE GENOMIC DNA]</scope>
    <source>
        <strain evidence="3 4">14918</strain>
    </source>
</reference>
<evidence type="ECO:0000256" key="1">
    <source>
        <dbReference type="SAM" id="SignalP"/>
    </source>
</evidence>
<dbReference type="SMART" id="SM00318">
    <property type="entry name" value="SNc"/>
    <property type="match status" value="1"/>
</dbReference>
<dbReference type="Gene3D" id="2.40.50.90">
    <property type="match status" value="1"/>
</dbReference>
<feature type="chain" id="PRO_5004153292" description="TNase-like domain-containing protein" evidence="1">
    <location>
        <begin position="20"/>
        <end position="322"/>
    </location>
</feature>
<feature type="domain" description="TNase-like" evidence="2">
    <location>
        <begin position="79"/>
        <end position="249"/>
    </location>
</feature>
<dbReference type="Proteomes" id="UP000013137">
    <property type="component" value="Unassembled WGS sequence"/>
</dbReference>
<keyword evidence="1" id="KW-0732">Signal</keyword>